<evidence type="ECO:0000259" key="1">
    <source>
        <dbReference type="Pfam" id="PF04685"/>
    </source>
</evidence>
<dbReference type="Proteomes" id="UP000316476">
    <property type="component" value="Unassembled WGS sequence"/>
</dbReference>
<accession>A0A5C6FUG5</accession>
<dbReference type="Pfam" id="PF12215">
    <property type="entry name" value="Glyco_hydr_116N"/>
    <property type="match status" value="1"/>
</dbReference>
<dbReference type="InterPro" id="IPR008928">
    <property type="entry name" value="6-hairpin_glycosidase_sf"/>
</dbReference>
<dbReference type="SUPFAM" id="SSF48208">
    <property type="entry name" value="Six-hairpin glycosidases"/>
    <property type="match status" value="1"/>
</dbReference>
<dbReference type="Pfam" id="PF04685">
    <property type="entry name" value="DUF608"/>
    <property type="match status" value="1"/>
</dbReference>
<dbReference type="InterPro" id="IPR024462">
    <property type="entry name" value="GH116_N"/>
</dbReference>
<name>A0A5C6FUG5_9PLAN</name>
<feature type="domain" description="Glycosyl-hydrolase family 116 N-terminal" evidence="2">
    <location>
        <begin position="105"/>
        <end position="433"/>
    </location>
</feature>
<dbReference type="InterPro" id="IPR006775">
    <property type="entry name" value="GH116_catalytic"/>
</dbReference>
<protein>
    <recommendedName>
        <fullName evidence="5">Glucosylceramidase</fullName>
    </recommendedName>
</protein>
<proteinExistence type="predicted"/>
<dbReference type="Gene3D" id="1.50.10.10">
    <property type="match status" value="1"/>
</dbReference>
<organism evidence="3 4">
    <name type="scientific">Crateriforma conspicua</name>
    <dbReference type="NCBI Taxonomy" id="2527996"/>
    <lineage>
        <taxon>Bacteria</taxon>
        <taxon>Pseudomonadati</taxon>
        <taxon>Planctomycetota</taxon>
        <taxon>Planctomycetia</taxon>
        <taxon>Planctomycetales</taxon>
        <taxon>Planctomycetaceae</taxon>
        <taxon>Crateriforma</taxon>
    </lineage>
</organism>
<dbReference type="PANTHER" id="PTHR12654:SF4">
    <property type="entry name" value="PB1 DOMAIN-CONTAINING PROTEIN"/>
    <property type="match status" value="1"/>
</dbReference>
<dbReference type="GO" id="GO:0005975">
    <property type="term" value="P:carbohydrate metabolic process"/>
    <property type="evidence" value="ECO:0007669"/>
    <property type="project" value="InterPro"/>
</dbReference>
<dbReference type="InterPro" id="IPR012341">
    <property type="entry name" value="6hp_glycosidase-like_sf"/>
</dbReference>
<gene>
    <name evidence="3" type="ORF">V7x_21870</name>
</gene>
<sequence length="961" mass="105828">MNTEANPHETSRCDDLKSCCSSECGCGPSIERRSFLTTLGAGAAVLSAGHNTMAGPFTEADVSDDRHASGHLIPADKKLTPQWLSSLTRRDRPEVYTGSQLKYIGMPVGGIGCGQIYLGGDGRLWLWDIFKCNYTRERGHGQRIAAFTLGGHYAHPVPAGETYTNRNGADVSQGFLIRATADGNSETRTLDQIGFPDVNFRGEYPIGKVGYSDRGFPARIDLEAFSPFIPLNSTDSALPATVMSFTVTNTSQTPITIDLGGWMQNATCPYTTETGLGQRTNRCVQTDGCVEILSSISGAGVETKHGFGSMALTVLHDRKTDDSVSISAATSLTDPDSPDGLWEQINGLQVDAVEKPLDELLVGGLATTFDLAPRESRTIDFAITWFFPDYNEQGRGRAQMLGIRDFGTLRRHYAARFDSADDVAIYLTENKSRLLGDTRLWNQTWYDSTLPHWLLDRSFIPIDCIATQTFHWFDNGRPYGWEGVDCCPGTCTHVWHYAQALARIFPDIERAFREKVDYREGIGFHSDTGIIGHRAENHHTPAIDGQAGTILRAYREHQIAPDNKFLKRIWPNVKKSIQYLIAQDGDDNGLLEGKQPHTLDASWYGPIAWLSGMYLAALAAGQAMAAEMGDDVFANQCQTIIDRGSKTIVDELFDGEYFIHKPDPNVTALNSNKGCHIDQVLGQAWIRQVDLDRVIPKQETVSALNSLWKYNFAPNAGQYSLDHIQIEKAFRWYAMPGEAGLLMCTWPKGGATQAIPGDGLRTKDNPEVYTGPGGYFNECMNGFEYQVAAHMIYEGEPDSQLVQQGLAITKSVHERYAADKRNPYNEIECSDHYARSMASYGVFLAACGFHYHGPKGHLGFAPRVSPDHFKAAFTTAEGWGTFTQKTDQQTLSASVALRYGTLHLNQLSLQAVAGASVNSATARLEDQNVPVVLETDGSQHVLRFPDGLDIDAGQSLDVELF</sequence>
<dbReference type="RefSeq" id="WP_197136770.1">
    <property type="nucleotide sequence ID" value="NZ_SJPZ01000001.1"/>
</dbReference>
<dbReference type="InterPro" id="IPR052566">
    <property type="entry name" value="Non-lysos_glucosylceramidase"/>
</dbReference>
<comment type="caution">
    <text evidence="3">The sequence shown here is derived from an EMBL/GenBank/DDBJ whole genome shotgun (WGS) entry which is preliminary data.</text>
</comment>
<dbReference type="InterPro" id="IPR006311">
    <property type="entry name" value="TAT_signal"/>
</dbReference>
<dbReference type="GO" id="GO:0008422">
    <property type="term" value="F:beta-glucosidase activity"/>
    <property type="evidence" value="ECO:0007669"/>
    <property type="project" value="TreeGrafter"/>
</dbReference>
<feature type="domain" description="Glycosyl-hydrolase family 116 catalytic region" evidence="1">
    <location>
        <begin position="544"/>
        <end position="841"/>
    </location>
</feature>
<evidence type="ECO:0000313" key="4">
    <source>
        <dbReference type="Proteomes" id="UP000316476"/>
    </source>
</evidence>
<dbReference type="EMBL" id="SJPZ01000001">
    <property type="protein sequence ID" value="TWU66617.1"/>
    <property type="molecule type" value="Genomic_DNA"/>
</dbReference>
<evidence type="ECO:0008006" key="5">
    <source>
        <dbReference type="Google" id="ProtNLM"/>
    </source>
</evidence>
<evidence type="ECO:0000259" key="2">
    <source>
        <dbReference type="Pfam" id="PF12215"/>
    </source>
</evidence>
<dbReference type="AlphaFoldDB" id="A0A5C6FUG5"/>
<dbReference type="PROSITE" id="PS51318">
    <property type="entry name" value="TAT"/>
    <property type="match status" value="1"/>
</dbReference>
<reference evidence="3 4" key="1">
    <citation type="submission" date="2019-02" db="EMBL/GenBank/DDBJ databases">
        <title>Deep-cultivation of Planctomycetes and their phenomic and genomic characterization uncovers novel biology.</title>
        <authorList>
            <person name="Wiegand S."/>
            <person name="Jogler M."/>
            <person name="Boedeker C."/>
            <person name="Pinto D."/>
            <person name="Vollmers J."/>
            <person name="Rivas-Marin E."/>
            <person name="Kohn T."/>
            <person name="Peeters S.H."/>
            <person name="Heuer A."/>
            <person name="Rast P."/>
            <person name="Oberbeckmann S."/>
            <person name="Bunk B."/>
            <person name="Jeske O."/>
            <person name="Meyerdierks A."/>
            <person name="Storesund J.E."/>
            <person name="Kallscheuer N."/>
            <person name="Luecker S."/>
            <person name="Lage O.M."/>
            <person name="Pohl T."/>
            <person name="Merkel B.J."/>
            <person name="Hornburger P."/>
            <person name="Mueller R.-W."/>
            <person name="Bruemmer F."/>
            <person name="Labrenz M."/>
            <person name="Spormann A.M."/>
            <person name="Op Den Camp H."/>
            <person name="Overmann J."/>
            <person name="Amann R."/>
            <person name="Jetten M.S.M."/>
            <person name="Mascher T."/>
            <person name="Medema M.H."/>
            <person name="Devos D.P."/>
            <person name="Kaster A.-K."/>
            <person name="Ovreas L."/>
            <person name="Rohde M."/>
            <person name="Galperin M.Y."/>
            <person name="Jogler C."/>
        </authorList>
    </citation>
    <scope>NUCLEOTIDE SEQUENCE [LARGE SCALE GENOMIC DNA]</scope>
    <source>
        <strain evidence="3 4">V7</strain>
    </source>
</reference>
<evidence type="ECO:0000313" key="3">
    <source>
        <dbReference type="EMBL" id="TWU66617.1"/>
    </source>
</evidence>
<dbReference type="PANTHER" id="PTHR12654">
    <property type="entry name" value="BILE ACID BETA-GLUCOSIDASE-RELATED"/>
    <property type="match status" value="1"/>
</dbReference>